<dbReference type="Pfam" id="PF02302">
    <property type="entry name" value="PTS_IIB"/>
    <property type="match status" value="1"/>
</dbReference>
<keyword evidence="3" id="KW-0813">Transport</keyword>
<gene>
    <name evidence="3" type="ORF">KHZ85_05780</name>
</gene>
<dbReference type="GO" id="GO:0008982">
    <property type="term" value="F:protein-N(PI)-phosphohistidine-sugar phosphotransferase activity"/>
    <property type="evidence" value="ECO:0007669"/>
    <property type="project" value="InterPro"/>
</dbReference>
<dbReference type="Proteomes" id="UP000753219">
    <property type="component" value="Unassembled WGS sequence"/>
</dbReference>
<dbReference type="GeneID" id="92792947"/>
<reference evidence="3" key="1">
    <citation type="submission" date="2021-02" db="EMBL/GenBank/DDBJ databases">
        <title>Infant gut strain persistence is associated with maternal origin, phylogeny, and functional potential including surface adhesion and iron acquisition.</title>
        <authorList>
            <person name="Lou Y.C."/>
        </authorList>
    </citation>
    <scope>NUCLEOTIDE SEQUENCE</scope>
    <source>
        <strain evidence="3">L3_108_103G1_dasL3_108_103G1_concoct_2</strain>
    </source>
</reference>
<name>A0A942WDA2_9FIRM</name>
<evidence type="ECO:0000313" key="3">
    <source>
        <dbReference type="EMBL" id="MBS4884259.1"/>
    </source>
</evidence>
<evidence type="ECO:0000256" key="1">
    <source>
        <dbReference type="ARBA" id="ARBA00022679"/>
    </source>
</evidence>
<dbReference type="GO" id="GO:0009401">
    <property type="term" value="P:phosphoenolpyruvate-dependent sugar phosphotransferase system"/>
    <property type="evidence" value="ECO:0007669"/>
    <property type="project" value="InterPro"/>
</dbReference>
<proteinExistence type="predicted"/>
<dbReference type="RefSeq" id="WP_004798439.1">
    <property type="nucleotide sequence ID" value="NZ_CABKNA010000005.1"/>
</dbReference>
<dbReference type="SUPFAM" id="SSF52794">
    <property type="entry name" value="PTS system IIB component-like"/>
    <property type="match status" value="1"/>
</dbReference>
<accession>A0A942WDA2</accession>
<comment type="caution">
    <text evidence="3">The sequence shown here is derived from an EMBL/GenBank/DDBJ whole genome shotgun (WGS) entry which is preliminary data.</text>
</comment>
<dbReference type="InterPro" id="IPR036095">
    <property type="entry name" value="PTS_EIIB-like_sf"/>
</dbReference>
<dbReference type="EMBL" id="JAGZMZ010000011">
    <property type="protein sequence ID" value="MBS4884259.1"/>
    <property type="molecule type" value="Genomic_DNA"/>
</dbReference>
<keyword evidence="3" id="KW-0762">Sugar transport</keyword>
<sequence length="94" mass="10763">MKRIIVACGNGVATSQAVAFRINRMLEKNHLYDVKVEAVNIRELHRELKGAVAYVEVMKTDEKCDIPKIDGLVFLYGNANQKEEEFQRLLDILK</sequence>
<feature type="domain" description="Phosphotransferase system EIIB component type 2/3" evidence="2">
    <location>
        <begin position="3"/>
        <end position="53"/>
    </location>
</feature>
<dbReference type="CDD" id="cd05566">
    <property type="entry name" value="PTS_IIB_galactitol"/>
    <property type="match status" value="1"/>
</dbReference>
<dbReference type="AlphaFoldDB" id="A0A942WDA2"/>
<organism evidence="3 4">
    <name type="scientific">Amedibacillus dolichus</name>
    <dbReference type="NCBI Taxonomy" id="31971"/>
    <lineage>
        <taxon>Bacteria</taxon>
        <taxon>Bacillati</taxon>
        <taxon>Bacillota</taxon>
        <taxon>Erysipelotrichia</taxon>
        <taxon>Erysipelotrichales</taxon>
        <taxon>Erysipelotrichaceae</taxon>
        <taxon>Amedibacillus</taxon>
    </lineage>
</organism>
<dbReference type="Gene3D" id="3.40.50.2300">
    <property type="match status" value="1"/>
</dbReference>
<protein>
    <submittedName>
        <fullName evidence="3">PTS sugar transporter subunit IIB</fullName>
    </submittedName>
</protein>
<dbReference type="InterPro" id="IPR003501">
    <property type="entry name" value="PTS_EIIB_2/3"/>
</dbReference>
<keyword evidence="1" id="KW-0808">Transferase</keyword>
<evidence type="ECO:0000259" key="2">
    <source>
        <dbReference type="Pfam" id="PF02302"/>
    </source>
</evidence>
<evidence type="ECO:0000313" key="4">
    <source>
        <dbReference type="Proteomes" id="UP000753219"/>
    </source>
</evidence>